<feature type="transmembrane region" description="Helical" evidence="6">
    <location>
        <begin position="115"/>
        <end position="138"/>
    </location>
</feature>
<evidence type="ECO:0000256" key="5">
    <source>
        <dbReference type="ARBA" id="ARBA00023136"/>
    </source>
</evidence>
<accession>A0AAD0P2X3</accession>
<name>A0AAD0P2X3_9BACL</name>
<dbReference type="EMBL" id="CP021965">
    <property type="protein sequence ID" value="AWV35472.1"/>
    <property type="molecule type" value="Genomic_DNA"/>
</dbReference>
<evidence type="ECO:0000256" key="6">
    <source>
        <dbReference type="SAM" id="Phobius"/>
    </source>
</evidence>
<organism evidence="7 8">
    <name type="scientific">Paenibacillus odorifer</name>
    <dbReference type="NCBI Taxonomy" id="189426"/>
    <lineage>
        <taxon>Bacteria</taxon>
        <taxon>Bacillati</taxon>
        <taxon>Bacillota</taxon>
        <taxon>Bacilli</taxon>
        <taxon>Bacillales</taxon>
        <taxon>Paenibacillaceae</taxon>
        <taxon>Paenibacillus</taxon>
    </lineage>
</organism>
<evidence type="ECO:0000256" key="2">
    <source>
        <dbReference type="ARBA" id="ARBA00022475"/>
    </source>
</evidence>
<evidence type="ECO:0000313" key="7">
    <source>
        <dbReference type="EMBL" id="AWV35472.1"/>
    </source>
</evidence>
<evidence type="ECO:0000313" key="8">
    <source>
        <dbReference type="Proteomes" id="UP000249163"/>
    </source>
</evidence>
<feature type="transmembrane region" description="Helical" evidence="6">
    <location>
        <begin position="422"/>
        <end position="447"/>
    </location>
</feature>
<evidence type="ECO:0000256" key="4">
    <source>
        <dbReference type="ARBA" id="ARBA00022989"/>
    </source>
</evidence>
<dbReference type="Proteomes" id="UP000249163">
    <property type="component" value="Chromosome"/>
</dbReference>
<dbReference type="InterPro" id="IPR050833">
    <property type="entry name" value="Poly_Biosynth_Transport"/>
</dbReference>
<dbReference type="PANTHER" id="PTHR30250:SF11">
    <property type="entry name" value="O-ANTIGEN TRANSPORTER-RELATED"/>
    <property type="match status" value="1"/>
</dbReference>
<keyword evidence="2" id="KW-1003">Cell membrane</keyword>
<feature type="transmembrane region" description="Helical" evidence="6">
    <location>
        <begin position="12"/>
        <end position="33"/>
    </location>
</feature>
<feature type="transmembrane region" description="Helical" evidence="6">
    <location>
        <begin position="253"/>
        <end position="275"/>
    </location>
</feature>
<evidence type="ECO:0000256" key="3">
    <source>
        <dbReference type="ARBA" id="ARBA00022692"/>
    </source>
</evidence>
<evidence type="ECO:0008006" key="9">
    <source>
        <dbReference type="Google" id="ProtNLM"/>
    </source>
</evidence>
<protein>
    <recommendedName>
        <fullName evidence="9">Flippase</fullName>
    </recommendedName>
</protein>
<feature type="transmembrane region" description="Helical" evidence="6">
    <location>
        <begin position="296"/>
        <end position="315"/>
    </location>
</feature>
<feature type="transmembrane region" description="Helical" evidence="6">
    <location>
        <begin position="89"/>
        <end position="109"/>
    </location>
</feature>
<feature type="transmembrane region" description="Helical" evidence="6">
    <location>
        <begin position="362"/>
        <end position="381"/>
    </location>
</feature>
<feature type="transmembrane region" description="Helical" evidence="6">
    <location>
        <begin position="327"/>
        <end position="350"/>
    </location>
</feature>
<reference evidence="7 8" key="1">
    <citation type="submission" date="2017-06" db="EMBL/GenBank/DDBJ databases">
        <title>Complete genome sequence of Paenibacillus odorifer CBA7130.</title>
        <authorList>
            <person name="Nam Y.-D."/>
            <person name="Kang J."/>
            <person name="Chung W.-H."/>
        </authorList>
    </citation>
    <scope>NUCLEOTIDE SEQUENCE [LARGE SCALE GENOMIC DNA]</scope>
    <source>
        <strain evidence="7 8">CBA7130</strain>
    </source>
</reference>
<dbReference type="GO" id="GO:0005886">
    <property type="term" value="C:plasma membrane"/>
    <property type="evidence" value="ECO:0007669"/>
    <property type="project" value="UniProtKB-SubCell"/>
</dbReference>
<feature type="transmembrane region" description="Helical" evidence="6">
    <location>
        <begin position="45"/>
        <end position="68"/>
    </location>
</feature>
<keyword evidence="4 6" id="KW-1133">Transmembrane helix</keyword>
<feature type="transmembrane region" description="Helical" evidence="6">
    <location>
        <begin position="176"/>
        <end position="199"/>
    </location>
</feature>
<feature type="transmembrane region" description="Helical" evidence="6">
    <location>
        <begin position="387"/>
        <end position="410"/>
    </location>
</feature>
<feature type="transmembrane region" description="Helical" evidence="6">
    <location>
        <begin position="219"/>
        <end position="241"/>
    </location>
</feature>
<feature type="transmembrane region" description="Helical" evidence="6">
    <location>
        <begin position="150"/>
        <end position="170"/>
    </location>
</feature>
<sequence length="473" mass="54512">MNSRLKNFLEGFSYTLVSNLVSLAVSILIILVIPKLIGVKEYGYWQLYLFYSSYVGFLHFGWIDGIYLRFGGKEYKDLDKTLFFSQFNMLFILQLIISTIIYTGSYVFLSDANKIFIFHMIAICLLAVNLRFLLLYILQGTNRIKEYAQITMIDRILYCIIIVIFLVFGIREYKLMIVADLIGKMISLLYAMYCCRDIVFRKVNTFYISWAETIENINVGIKLMFATIASMLIIGVVRFGIERAWDVSTFGKVSLTLSVSNLLMLFVNAIGIIMFPILRRTDEKKLPNIYTNLRSLLMVFLLGVLVVYFPFKVVLSNWLPQYADSLMYMAIIFPMCVYEGKMSLLINTYLKTLRKEKTMLKVNMITLLLSIVITVITTVFLKDLDMAIVSIVVLIAFKCILSEVILSRMLRISVLKDISMEVVMTFIFILTGWFLNSWIAVIIYAVAYGVYLVAKRKDISSTIKNAKLLFKNS</sequence>
<gene>
    <name evidence="7" type="ORF">CD191_24125</name>
</gene>
<keyword evidence="5 6" id="KW-0472">Membrane</keyword>
<dbReference type="AlphaFoldDB" id="A0AAD0P2X3"/>
<keyword evidence="3 6" id="KW-0812">Transmembrane</keyword>
<evidence type="ECO:0000256" key="1">
    <source>
        <dbReference type="ARBA" id="ARBA00004651"/>
    </source>
</evidence>
<proteinExistence type="predicted"/>
<dbReference type="PANTHER" id="PTHR30250">
    <property type="entry name" value="PST FAMILY PREDICTED COLANIC ACID TRANSPORTER"/>
    <property type="match status" value="1"/>
</dbReference>
<comment type="subcellular location">
    <subcellularLocation>
        <location evidence="1">Cell membrane</location>
        <topology evidence="1">Multi-pass membrane protein</topology>
    </subcellularLocation>
</comment>